<dbReference type="EMBL" id="KE525410">
    <property type="protein sequence ID" value="KFB53065.1"/>
    <property type="molecule type" value="Genomic_DNA"/>
</dbReference>
<gene>
    <name evidence="2" type="ORF">ZHAS_00021361</name>
</gene>
<dbReference type="VEuPathDB" id="VectorBase:ASIC021361"/>
<reference evidence="2 4" key="1">
    <citation type="journal article" date="2014" name="BMC Genomics">
        <title>Genome sequence of Anopheles sinensis provides insight into genetics basis of mosquito competence for malaria parasites.</title>
        <authorList>
            <person name="Zhou D."/>
            <person name="Zhang D."/>
            <person name="Ding G."/>
            <person name="Shi L."/>
            <person name="Hou Q."/>
            <person name="Ye Y."/>
            <person name="Xu Y."/>
            <person name="Zhou H."/>
            <person name="Xiong C."/>
            <person name="Li S."/>
            <person name="Yu J."/>
            <person name="Hong S."/>
            <person name="Yu X."/>
            <person name="Zou P."/>
            <person name="Chen C."/>
            <person name="Chang X."/>
            <person name="Wang W."/>
            <person name="Lv Y."/>
            <person name="Sun Y."/>
            <person name="Ma L."/>
            <person name="Shen B."/>
            <person name="Zhu C."/>
        </authorList>
    </citation>
    <scope>NUCLEOTIDE SEQUENCE [LARGE SCALE GENOMIC DNA]</scope>
</reference>
<protein>
    <submittedName>
        <fullName evidence="2 3">Uncharacterized protein</fullName>
    </submittedName>
</protein>
<dbReference type="EMBL" id="ATLV01026345">
    <property type="status" value="NOT_ANNOTATED_CDS"/>
    <property type="molecule type" value="Genomic_DNA"/>
</dbReference>
<reference evidence="3" key="2">
    <citation type="submission" date="2020-05" db="UniProtKB">
        <authorList>
            <consortium name="EnsemblMetazoa"/>
        </authorList>
    </citation>
    <scope>IDENTIFICATION</scope>
</reference>
<keyword evidence="4" id="KW-1185">Reference proteome</keyword>
<organism evidence="2">
    <name type="scientific">Anopheles sinensis</name>
    <name type="common">Mosquito</name>
    <dbReference type="NCBI Taxonomy" id="74873"/>
    <lineage>
        <taxon>Eukaryota</taxon>
        <taxon>Metazoa</taxon>
        <taxon>Ecdysozoa</taxon>
        <taxon>Arthropoda</taxon>
        <taxon>Hexapoda</taxon>
        <taxon>Insecta</taxon>
        <taxon>Pterygota</taxon>
        <taxon>Neoptera</taxon>
        <taxon>Endopterygota</taxon>
        <taxon>Diptera</taxon>
        <taxon>Nematocera</taxon>
        <taxon>Culicoidea</taxon>
        <taxon>Culicidae</taxon>
        <taxon>Anophelinae</taxon>
        <taxon>Anopheles</taxon>
    </lineage>
</organism>
<name>A0A084WS71_ANOSI</name>
<evidence type="ECO:0000313" key="3">
    <source>
        <dbReference type="EnsemblMetazoa" id="ASIC021361-PA"/>
    </source>
</evidence>
<feature type="region of interest" description="Disordered" evidence="1">
    <location>
        <begin position="57"/>
        <end position="100"/>
    </location>
</feature>
<evidence type="ECO:0000313" key="4">
    <source>
        <dbReference type="Proteomes" id="UP000030765"/>
    </source>
</evidence>
<dbReference type="Proteomes" id="UP000030765">
    <property type="component" value="Unassembled WGS sequence"/>
</dbReference>
<evidence type="ECO:0000313" key="2">
    <source>
        <dbReference type="EMBL" id="KFB53065.1"/>
    </source>
</evidence>
<dbReference type="AlphaFoldDB" id="A0A084WS71"/>
<evidence type="ECO:0000256" key="1">
    <source>
        <dbReference type="SAM" id="MobiDB-lite"/>
    </source>
</evidence>
<sequence>MGQLIAASNCSTSIKLALTGHAALTIVYRVLLPAPKVAAITIGDTKGLEATVPKRQRFLSGRQAKRRKGENNPINCRHAEVRSVRVQRQTADPKKRRADT</sequence>
<proteinExistence type="predicted"/>
<accession>A0A084WS71</accession>
<dbReference type="EnsemblMetazoa" id="ASIC021361-RA">
    <property type="protein sequence ID" value="ASIC021361-PA"/>
    <property type="gene ID" value="ASIC021361"/>
</dbReference>